<keyword evidence="2" id="KW-1185">Reference proteome</keyword>
<dbReference type="Proteomes" id="UP001497512">
    <property type="component" value="Chromosome 4"/>
</dbReference>
<dbReference type="EMBL" id="OZ019896">
    <property type="protein sequence ID" value="CAK9223853.1"/>
    <property type="molecule type" value="Genomic_DNA"/>
</dbReference>
<sequence>MCIDLSLVVEIVELHSKYYKSRVQNQNLRFSRDPPRLGSSSAVVTHLQILPGSKRLIVDRTFLTPKVGSSKRFCAESLQFLRDPAKKSNAQQIPPVSAILMTLVYVRELTFNS</sequence>
<evidence type="ECO:0000313" key="1">
    <source>
        <dbReference type="EMBL" id="CAK9223853.1"/>
    </source>
</evidence>
<accession>A0ABP0UM65</accession>
<evidence type="ECO:0000313" key="2">
    <source>
        <dbReference type="Proteomes" id="UP001497512"/>
    </source>
</evidence>
<organism evidence="1 2">
    <name type="scientific">Sphagnum troendelagicum</name>
    <dbReference type="NCBI Taxonomy" id="128251"/>
    <lineage>
        <taxon>Eukaryota</taxon>
        <taxon>Viridiplantae</taxon>
        <taxon>Streptophyta</taxon>
        <taxon>Embryophyta</taxon>
        <taxon>Bryophyta</taxon>
        <taxon>Sphagnophytina</taxon>
        <taxon>Sphagnopsida</taxon>
        <taxon>Sphagnales</taxon>
        <taxon>Sphagnaceae</taxon>
        <taxon>Sphagnum</taxon>
    </lineage>
</organism>
<name>A0ABP0UM65_9BRYO</name>
<gene>
    <name evidence="1" type="ORF">CSSPTR1EN2_LOCUS17039</name>
</gene>
<proteinExistence type="predicted"/>
<reference evidence="1" key="1">
    <citation type="submission" date="2024-02" db="EMBL/GenBank/DDBJ databases">
        <authorList>
            <consortium name="ELIXIR-Norway"/>
            <consortium name="Elixir Norway"/>
        </authorList>
    </citation>
    <scope>NUCLEOTIDE SEQUENCE</scope>
</reference>
<protein>
    <submittedName>
        <fullName evidence="1">Uncharacterized protein</fullName>
    </submittedName>
</protein>